<feature type="compositionally biased region" description="Basic and acidic residues" evidence="1">
    <location>
        <begin position="118"/>
        <end position="128"/>
    </location>
</feature>
<name>A0A9N7YKK6_PLEPL</name>
<feature type="region of interest" description="Disordered" evidence="1">
    <location>
        <begin position="83"/>
        <end position="140"/>
    </location>
</feature>
<keyword evidence="3" id="KW-1185">Reference proteome</keyword>
<sequence length="140" mass="15244">MSLEVKVKTQKRGEHTDSERPAIKTVPGEEERRMIGKQRLKRMQGVYEMRTPHHDVSGLLIVERSGRGGGAAPRAPWLSATTAEGKVSDMSDGRLSYQPVKGQSSCRHLQLPGSSERPGAEGARHGTEEISTFHQKGGSG</sequence>
<protein>
    <submittedName>
        <fullName evidence="2">Uncharacterized protein</fullName>
    </submittedName>
</protein>
<evidence type="ECO:0000313" key="3">
    <source>
        <dbReference type="Proteomes" id="UP001153269"/>
    </source>
</evidence>
<reference evidence="2" key="1">
    <citation type="submission" date="2020-03" db="EMBL/GenBank/DDBJ databases">
        <authorList>
            <person name="Weist P."/>
        </authorList>
    </citation>
    <scope>NUCLEOTIDE SEQUENCE</scope>
</reference>
<dbReference type="Proteomes" id="UP001153269">
    <property type="component" value="Unassembled WGS sequence"/>
</dbReference>
<accession>A0A9N7YKK6</accession>
<gene>
    <name evidence="2" type="ORF">PLEPLA_LOCUS17023</name>
</gene>
<dbReference type="EMBL" id="CADEAL010001112">
    <property type="protein sequence ID" value="CAB1429048.1"/>
    <property type="molecule type" value="Genomic_DNA"/>
</dbReference>
<dbReference type="AlphaFoldDB" id="A0A9N7YKK6"/>
<organism evidence="2 3">
    <name type="scientific">Pleuronectes platessa</name>
    <name type="common">European plaice</name>
    <dbReference type="NCBI Taxonomy" id="8262"/>
    <lineage>
        <taxon>Eukaryota</taxon>
        <taxon>Metazoa</taxon>
        <taxon>Chordata</taxon>
        <taxon>Craniata</taxon>
        <taxon>Vertebrata</taxon>
        <taxon>Euteleostomi</taxon>
        <taxon>Actinopterygii</taxon>
        <taxon>Neopterygii</taxon>
        <taxon>Teleostei</taxon>
        <taxon>Neoteleostei</taxon>
        <taxon>Acanthomorphata</taxon>
        <taxon>Carangaria</taxon>
        <taxon>Pleuronectiformes</taxon>
        <taxon>Pleuronectoidei</taxon>
        <taxon>Pleuronectidae</taxon>
        <taxon>Pleuronectes</taxon>
    </lineage>
</organism>
<evidence type="ECO:0000256" key="1">
    <source>
        <dbReference type="SAM" id="MobiDB-lite"/>
    </source>
</evidence>
<evidence type="ECO:0000313" key="2">
    <source>
        <dbReference type="EMBL" id="CAB1429048.1"/>
    </source>
</evidence>
<comment type="caution">
    <text evidence="2">The sequence shown here is derived from an EMBL/GenBank/DDBJ whole genome shotgun (WGS) entry which is preliminary data.</text>
</comment>
<feature type="region of interest" description="Disordered" evidence="1">
    <location>
        <begin position="1"/>
        <end position="21"/>
    </location>
</feature>
<proteinExistence type="predicted"/>